<feature type="signal peptide" evidence="1">
    <location>
        <begin position="1"/>
        <end position="18"/>
    </location>
</feature>
<dbReference type="Gene3D" id="2.40.160.10">
    <property type="entry name" value="Porin"/>
    <property type="match status" value="1"/>
</dbReference>
<comment type="caution">
    <text evidence="2">The sequence shown here is derived from an EMBL/GenBank/DDBJ whole genome shotgun (WGS) entry which is preliminary data.</text>
</comment>
<evidence type="ECO:0008006" key="4">
    <source>
        <dbReference type="Google" id="ProtNLM"/>
    </source>
</evidence>
<dbReference type="RefSeq" id="WP_237230954.1">
    <property type="nucleotide sequence ID" value="NZ_JAKKDV010000002.1"/>
</dbReference>
<dbReference type="EMBL" id="JAKKDV010000002">
    <property type="protein sequence ID" value="MCF7560272.1"/>
    <property type="molecule type" value="Genomic_DNA"/>
</dbReference>
<name>A0ABS9IJ04_9FLAO</name>
<proteinExistence type="predicted"/>
<dbReference type="SUPFAM" id="SSF56935">
    <property type="entry name" value="Porins"/>
    <property type="match status" value="1"/>
</dbReference>
<dbReference type="Pfam" id="PF07396">
    <property type="entry name" value="Porin_O_P"/>
    <property type="match status" value="1"/>
</dbReference>
<dbReference type="InterPro" id="IPR023614">
    <property type="entry name" value="Porin_dom_sf"/>
</dbReference>
<organism evidence="2 3">
    <name type="scientific">Flaviramulus multivorans</name>
    <dbReference type="NCBI Taxonomy" id="1304750"/>
    <lineage>
        <taxon>Bacteria</taxon>
        <taxon>Pseudomonadati</taxon>
        <taxon>Bacteroidota</taxon>
        <taxon>Flavobacteriia</taxon>
        <taxon>Flavobacteriales</taxon>
        <taxon>Flavobacteriaceae</taxon>
        <taxon>Flaviramulus</taxon>
    </lineage>
</organism>
<keyword evidence="1" id="KW-0732">Signal</keyword>
<evidence type="ECO:0000256" key="1">
    <source>
        <dbReference type="SAM" id="SignalP"/>
    </source>
</evidence>
<gene>
    <name evidence="2" type="ORF">L3X39_06435</name>
</gene>
<keyword evidence="3" id="KW-1185">Reference proteome</keyword>
<dbReference type="InterPro" id="IPR010870">
    <property type="entry name" value="Porin_O/P"/>
</dbReference>
<evidence type="ECO:0000313" key="3">
    <source>
        <dbReference type="Proteomes" id="UP001200022"/>
    </source>
</evidence>
<protein>
    <recommendedName>
        <fullName evidence="4">Phosphate-selective porin O and P</fullName>
    </recommendedName>
</protein>
<reference evidence="2 3" key="1">
    <citation type="submission" date="2022-01" db="EMBL/GenBank/DDBJ databases">
        <title>Draft genome sequence of Sabulilitoribacter multivorans KCTC 32326.</title>
        <authorList>
            <person name="Oh J.-S."/>
        </authorList>
    </citation>
    <scope>NUCLEOTIDE SEQUENCE [LARGE SCALE GENOMIC DNA]</scope>
    <source>
        <strain evidence="2 3">M-M16</strain>
    </source>
</reference>
<feature type="chain" id="PRO_5046309304" description="Phosphate-selective porin O and P" evidence="1">
    <location>
        <begin position="19"/>
        <end position="392"/>
    </location>
</feature>
<accession>A0ABS9IJ04</accession>
<dbReference type="Proteomes" id="UP001200022">
    <property type="component" value="Unassembled WGS sequence"/>
</dbReference>
<evidence type="ECO:0000313" key="2">
    <source>
        <dbReference type="EMBL" id="MCF7560272.1"/>
    </source>
</evidence>
<sequence length="392" mass="43134">MKKLTLLFSIFLASIASAQTIQDSITFDPQKQLNAAQRILSGNYGKSVTVGAYGELTYNQPEAQNGELDVQRLVLLFGYKFNEKTQFVTEVEFEHVEEVFIEQAFVNYNVGGNVSLRGGLMLVPFGIINEFHEPTTFNGVERPAIDNVIIPTTWREIGFGVTGRFNNLSLGYQAYVFNGFKSTSFDGEGGVNGVLGGSSGLRGGRQKAIQSTVDSPTLSLKFDYYGIPGLRLGLSGYFGDTQAEDDVEDIAGANIGITMLGLDARYAFQRFTARGQFVHGSLSGTEAYNNLTGRDLGSQLQGWYLEAAYNLLPQEKEQRLFAFARYEQYDTHAKTEGGLTRNDAYNRNDLTTGLSYHIAPGVVLKGDYQFRDNAVSGGDVADRLNFGIGVWF</sequence>